<dbReference type="Proteomes" id="UP001321760">
    <property type="component" value="Unassembled WGS sequence"/>
</dbReference>
<name>A0AAV9H0J2_9PEZI</name>
<evidence type="ECO:0000256" key="2">
    <source>
        <dbReference type="ARBA" id="ARBA00022771"/>
    </source>
</evidence>
<dbReference type="PROSITE" id="PS50114">
    <property type="entry name" value="GATA_ZN_FINGER_2"/>
    <property type="match status" value="1"/>
</dbReference>
<gene>
    <name evidence="10" type="ORF">QBC34DRAFT_445534</name>
</gene>
<reference evidence="10" key="2">
    <citation type="submission" date="2023-05" db="EMBL/GenBank/DDBJ databases">
        <authorList>
            <consortium name="Lawrence Berkeley National Laboratory"/>
            <person name="Steindorff A."/>
            <person name="Hensen N."/>
            <person name="Bonometti L."/>
            <person name="Westerberg I."/>
            <person name="Brannstrom I.O."/>
            <person name="Guillou S."/>
            <person name="Cros-Aarteil S."/>
            <person name="Calhoun S."/>
            <person name="Haridas S."/>
            <person name="Kuo A."/>
            <person name="Mondo S."/>
            <person name="Pangilinan J."/>
            <person name="Riley R."/>
            <person name="Labutti K."/>
            <person name="Andreopoulos B."/>
            <person name="Lipzen A."/>
            <person name="Chen C."/>
            <person name="Yanf M."/>
            <person name="Daum C."/>
            <person name="Ng V."/>
            <person name="Clum A."/>
            <person name="Ohm R."/>
            <person name="Martin F."/>
            <person name="Silar P."/>
            <person name="Natvig D."/>
            <person name="Lalanne C."/>
            <person name="Gautier V."/>
            <person name="Ament-Velasquez S.L."/>
            <person name="Kruys A."/>
            <person name="Hutchinson M.I."/>
            <person name="Powell A.J."/>
            <person name="Barry K."/>
            <person name="Miller A.N."/>
            <person name="Grigoriev I.V."/>
            <person name="Debuchy R."/>
            <person name="Gladieux P."/>
            <person name="Thoren M.H."/>
            <person name="Johannesson H."/>
        </authorList>
    </citation>
    <scope>NUCLEOTIDE SEQUENCE</scope>
    <source>
        <strain evidence="10">PSN243</strain>
    </source>
</reference>
<dbReference type="PANTHER" id="PTHR47172">
    <property type="entry name" value="OS01G0976800 PROTEIN"/>
    <property type="match status" value="1"/>
</dbReference>
<dbReference type="Gene3D" id="3.30.450.20">
    <property type="entry name" value="PAS domain"/>
    <property type="match status" value="1"/>
</dbReference>
<keyword evidence="5" id="KW-0804">Transcription</keyword>
<dbReference type="InterPro" id="IPR035965">
    <property type="entry name" value="PAS-like_dom_sf"/>
</dbReference>
<evidence type="ECO:0000259" key="8">
    <source>
        <dbReference type="PROSITE" id="PS50112"/>
    </source>
</evidence>
<dbReference type="GO" id="GO:0006355">
    <property type="term" value="P:regulation of DNA-templated transcription"/>
    <property type="evidence" value="ECO:0007669"/>
    <property type="project" value="InterPro"/>
</dbReference>
<proteinExistence type="predicted"/>
<keyword evidence="2 6" id="KW-0863">Zinc-finger</keyword>
<evidence type="ECO:0000313" key="10">
    <source>
        <dbReference type="EMBL" id="KAK4454579.1"/>
    </source>
</evidence>
<evidence type="ECO:0000256" key="5">
    <source>
        <dbReference type="ARBA" id="ARBA00023163"/>
    </source>
</evidence>
<dbReference type="PROSITE" id="PS50112">
    <property type="entry name" value="PAS"/>
    <property type="match status" value="1"/>
</dbReference>
<sequence length="505" mass="54767">MRPVTGMGANANDMMSLLDDTLFPTFDGIPVNLDVSDAMSQPYGSAALAAASAATTAEQQQVFSPDDMTPSMGGAGPMPVPGLGSAAEQQQVFSPEDMTPTMAGAGPLPVAGHHGVSSTLTEFTKRRNWPARVVEEMQDWLHILDANGKIKHVSPGVERVTGFSGPEIINKFLQDFLHPDDVGIFNSEFNDAIASGAPLRIFYRFKKKDGSYIILETVGHAHIAAAKFAPNPNNQTPFCQAVFMMARPYPTKNAALVDSFLEHKMENERLKRRIAELKREEAEEAEDAQRNWHHSQEGKSDMTPSEGTARVGNATPYYQHGANLATSPDLSMPPPERPAQEKVALTRENLEDIVGVRPDSIRDKMARYEGVSTEDTIEMLTGIRYTDGERSRAVMAGNGSPNLIKGDAGIAIPMDRDPRIGDKKKKLKVAEEYVCTDCGTLESPEWRKGPSGPKTLCNACGLRWAKKEKKKNAGGGGAQDSHTPMEAKKEKHVNGKARSGAEAPG</sequence>
<protein>
    <submittedName>
        <fullName evidence="10">White-collar 2</fullName>
    </submittedName>
</protein>
<dbReference type="SMART" id="SM00091">
    <property type="entry name" value="PAS"/>
    <property type="match status" value="1"/>
</dbReference>
<dbReference type="CDD" id="cd00202">
    <property type="entry name" value="ZnF_GATA"/>
    <property type="match status" value="1"/>
</dbReference>
<evidence type="ECO:0000313" key="11">
    <source>
        <dbReference type="Proteomes" id="UP001321760"/>
    </source>
</evidence>
<dbReference type="EMBL" id="MU865916">
    <property type="protein sequence ID" value="KAK4454579.1"/>
    <property type="molecule type" value="Genomic_DNA"/>
</dbReference>
<dbReference type="Pfam" id="PF08447">
    <property type="entry name" value="PAS_3"/>
    <property type="match status" value="1"/>
</dbReference>
<evidence type="ECO:0000256" key="7">
    <source>
        <dbReference type="SAM" id="MobiDB-lite"/>
    </source>
</evidence>
<dbReference type="InterPro" id="IPR013088">
    <property type="entry name" value="Znf_NHR/GATA"/>
</dbReference>
<dbReference type="NCBIfam" id="TIGR00229">
    <property type="entry name" value="sensory_box"/>
    <property type="match status" value="1"/>
</dbReference>
<evidence type="ECO:0000259" key="9">
    <source>
        <dbReference type="PROSITE" id="PS50114"/>
    </source>
</evidence>
<evidence type="ECO:0000256" key="6">
    <source>
        <dbReference type="PROSITE-ProRule" id="PRU00094"/>
    </source>
</evidence>
<dbReference type="InterPro" id="IPR000014">
    <property type="entry name" value="PAS"/>
</dbReference>
<feature type="region of interest" description="Disordered" evidence="7">
    <location>
        <begin position="280"/>
        <end position="314"/>
    </location>
</feature>
<dbReference type="InterPro" id="IPR000679">
    <property type="entry name" value="Znf_GATA"/>
</dbReference>
<feature type="region of interest" description="Disordered" evidence="7">
    <location>
        <begin position="468"/>
        <end position="505"/>
    </location>
</feature>
<evidence type="ECO:0000256" key="4">
    <source>
        <dbReference type="ARBA" id="ARBA00023015"/>
    </source>
</evidence>
<evidence type="ECO:0000256" key="1">
    <source>
        <dbReference type="ARBA" id="ARBA00022723"/>
    </source>
</evidence>
<dbReference type="GO" id="GO:0043565">
    <property type="term" value="F:sequence-specific DNA binding"/>
    <property type="evidence" value="ECO:0007669"/>
    <property type="project" value="InterPro"/>
</dbReference>
<dbReference type="PANTHER" id="PTHR47172:SF24">
    <property type="entry name" value="GATA ZINC FINGER DOMAIN-CONTAINING PROTEIN 14-RELATED"/>
    <property type="match status" value="1"/>
</dbReference>
<reference evidence="10" key="1">
    <citation type="journal article" date="2023" name="Mol. Phylogenet. Evol.">
        <title>Genome-scale phylogeny and comparative genomics of the fungal order Sordariales.</title>
        <authorList>
            <person name="Hensen N."/>
            <person name="Bonometti L."/>
            <person name="Westerberg I."/>
            <person name="Brannstrom I.O."/>
            <person name="Guillou S."/>
            <person name="Cros-Aarteil S."/>
            <person name="Calhoun S."/>
            <person name="Haridas S."/>
            <person name="Kuo A."/>
            <person name="Mondo S."/>
            <person name="Pangilinan J."/>
            <person name="Riley R."/>
            <person name="LaButti K."/>
            <person name="Andreopoulos B."/>
            <person name="Lipzen A."/>
            <person name="Chen C."/>
            <person name="Yan M."/>
            <person name="Daum C."/>
            <person name="Ng V."/>
            <person name="Clum A."/>
            <person name="Steindorff A."/>
            <person name="Ohm R.A."/>
            <person name="Martin F."/>
            <person name="Silar P."/>
            <person name="Natvig D.O."/>
            <person name="Lalanne C."/>
            <person name="Gautier V."/>
            <person name="Ament-Velasquez S.L."/>
            <person name="Kruys A."/>
            <person name="Hutchinson M.I."/>
            <person name="Powell A.J."/>
            <person name="Barry K."/>
            <person name="Miller A.N."/>
            <person name="Grigoriev I.V."/>
            <person name="Debuchy R."/>
            <person name="Gladieux P."/>
            <person name="Hiltunen Thoren M."/>
            <person name="Johannesson H."/>
        </authorList>
    </citation>
    <scope>NUCLEOTIDE SEQUENCE</scope>
    <source>
        <strain evidence="10">PSN243</strain>
    </source>
</reference>
<dbReference type="SUPFAM" id="SSF55785">
    <property type="entry name" value="PYP-like sensor domain (PAS domain)"/>
    <property type="match status" value="1"/>
</dbReference>
<keyword evidence="4" id="KW-0805">Transcription regulation</keyword>
<feature type="domain" description="GATA-type" evidence="9">
    <location>
        <begin position="429"/>
        <end position="462"/>
    </location>
</feature>
<keyword evidence="1" id="KW-0479">Metal-binding</keyword>
<dbReference type="PROSITE" id="PS00344">
    <property type="entry name" value="GATA_ZN_FINGER_1"/>
    <property type="match status" value="1"/>
</dbReference>
<dbReference type="CDD" id="cd00130">
    <property type="entry name" value="PAS"/>
    <property type="match status" value="1"/>
</dbReference>
<organism evidence="10 11">
    <name type="scientific">Podospora aff. communis PSN243</name>
    <dbReference type="NCBI Taxonomy" id="3040156"/>
    <lineage>
        <taxon>Eukaryota</taxon>
        <taxon>Fungi</taxon>
        <taxon>Dikarya</taxon>
        <taxon>Ascomycota</taxon>
        <taxon>Pezizomycotina</taxon>
        <taxon>Sordariomycetes</taxon>
        <taxon>Sordariomycetidae</taxon>
        <taxon>Sordariales</taxon>
        <taxon>Podosporaceae</taxon>
        <taxon>Podospora</taxon>
    </lineage>
</organism>
<dbReference type="SUPFAM" id="SSF57716">
    <property type="entry name" value="Glucocorticoid receptor-like (DNA-binding domain)"/>
    <property type="match status" value="1"/>
</dbReference>
<dbReference type="GO" id="GO:0008270">
    <property type="term" value="F:zinc ion binding"/>
    <property type="evidence" value="ECO:0007669"/>
    <property type="project" value="UniProtKB-KW"/>
</dbReference>
<dbReference type="Pfam" id="PF00320">
    <property type="entry name" value="GATA"/>
    <property type="match status" value="1"/>
</dbReference>
<dbReference type="AlphaFoldDB" id="A0AAV9H0J2"/>
<dbReference type="SMART" id="SM00401">
    <property type="entry name" value="ZnF_GATA"/>
    <property type="match status" value="1"/>
</dbReference>
<accession>A0AAV9H0J2</accession>
<feature type="compositionally biased region" description="Basic and acidic residues" evidence="7">
    <location>
        <begin position="280"/>
        <end position="300"/>
    </location>
</feature>
<feature type="region of interest" description="Disordered" evidence="7">
    <location>
        <begin position="319"/>
        <end position="338"/>
    </location>
</feature>
<evidence type="ECO:0000256" key="3">
    <source>
        <dbReference type="ARBA" id="ARBA00022833"/>
    </source>
</evidence>
<feature type="domain" description="PAS" evidence="8">
    <location>
        <begin position="126"/>
        <end position="196"/>
    </location>
</feature>
<keyword evidence="11" id="KW-1185">Reference proteome</keyword>
<dbReference type="InterPro" id="IPR013655">
    <property type="entry name" value="PAS_fold_3"/>
</dbReference>
<feature type="compositionally biased region" description="Basic and acidic residues" evidence="7">
    <location>
        <begin position="483"/>
        <end position="493"/>
    </location>
</feature>
<keyword evidence="3" id="KW-0862">Zinc</keyword>
<dbReference type="Gene3D" id="3.30.50.10">
    <property type="entry name" value="Erythroid Transcription Factor GATA-1, subunit A"/>
    <property type="match status" value="1"/>
</dbReference>
<comment type="caution">
    <text evidence="10">The sequence shown here is derived from an EMBL/GenBank/DDBJ whole genome shotgun (WGS) entry which is preliminary data.</text>
</comment>